<organism evidence="2 3">
    <name type="scientific">Vogesella oryzagri</name>
    <dbReference type="NCBI Taxonomy" id="3160864"/>
    <lineage>
        <taxon>Bacteria</taxon>
        <taxon>Pseudomonadati</taxon>
        <taxon>Pseudomonadota</taxon>
        <taxon>Betaproteobacteria</taxon>
        <taxon>Neisseriales</taxon>
        <taxon>Chromobacteriaceae</taxon>
        <taxon>Vogesella</taxon>
    </lineage>
</organism>
<evidence type="ECO:0000256" key="1">
    <source>
        <dbReference type="SAM" id="Phobius"/>
    </source>
</evidence>
<sequence>MSWLLAVALMPAGIGRQTGALFNLTLHAILALCFSLLGLPALRVSALV</sequence>
<evidence type="ECO:0000313" key="3">
    <source>
        <dbReference type="Proteomes" id="UP001433638"/>
    </source>
</evidence>
<accession>A0ABV1M542</accession>
<evidence type="ECO:0000313" key="2">
    <source>
        <dbReference type="EMBL" id="MEQ6290470.1"/>
    </source>
</evidence>
<proteinExistence type="predicted"/>
<dbReference type="RefSeq" id="WP_349585983.1">
    <property type="nucleotide sequence ID" value="NZ_JBEFLD010000003.1"/>
</dbReference>
<keyword evidence="3" id="KW-1185">Reference proteome</keyword>
<comment type="caution">
    <text evidence="2">The sequence shown here is derived from an EMBL/GenBank/DDBJ whole genome shotgun (WGS) entry which is preliminary data.</text>
</comment>
<keyword evidence="1" id="KW-0812">Transmembrane</keyword>
<keyword evidence="1" id="KW-0472">Membrane</keyword>
<reference evidence="2" key="1">
    <citation type="submission" date="2024-06" db="EMBL/GenBank/DDBJ databases">
        <title>Genome sequence of Vogesella sp. MAHUQ-64.</title>
        <authorList>
            <person name="Huq M.A."/>
        </authorList>
    </citation>
    <scope>NUCLEOTIDE SEQUENCE</scope>
    <source>
        <strain evidence="2">MAHUQ-64</strain>
    </source>
</reference>
<keyword evidence="1" id="KW-1133">Transmembrane helix</keyword>
<dbReference type="EMBL" id="JBEFLD010000003">
    <property type="protein sequence ID" value="MEQ6290470.1"/>
    <property type="molecule type" value="Genomic_DNA"/>
</dbReference>
<protein>
    <submittedName>
        <fullName evidence="2">Uncharacterized protein</fullName>
    </submittedName>
</protein>
<name>A0ABV1M542_9NEIS</name>
<dbReference type="Proteomes" id="UP001433638">
    <property type="component" value="Unassembled WGS sequence"/>
</dbReference>
<gene>
    <name evidence="2" type="ORF">ABNW52_07560</name>
</gene>
<feature type="transmembrane region" description="Helical" evidence="1">
    <location>
        <begin position="25"/>
        <end position="42"/>
    </location>
</feature>